<name>X0SFC9_9ZZZZ</name>
<dbReference type="EMBL" id="BARS01002903">
    <property type="protein sequence ID" value="GAF74582.1"/>
    <property type="molecule type" value="Genomic_DNA"/>
</dbReference>
<sequence length="218" mass="25127">MVVEATLEKTRRSFRTQKVMTLAELAVQMQCSRRTVQRRLKDWDAINSYNKNGRYYVLPSVPTFDPHGLWCYRGIGFSRHGNLTETLIHLVRNSAAGLSAAELGRLLRMDPRSFLWLFQNHPALQRQRHQGRFVYFAAESTIYRRQKDGRLIMAAHVRPPPTDSEIIAILVEAIKHPDLNMEQLCRRLKKQGLAVTEQAVSNLFAYHGLAVKKTARSR</sequence>
<accession>X0SFC9</accession>
<dbReference type="AlphaFoldDB" id="X0SFC9"/>
<gene>
    <name evidence="1" type="ORF">S01H1_05581</name>
</gene>
<reference evidence="1" key="1">
    <citation type="journal article" date="2014" name="Front. Microbiol.">
        <title>High frequency of phylogenetically diverse reductive dehalogenase-homologous genes in deep subseafloor sedimentary metagenomes.</title>
        <authorList>
            <person name="Kawai M."/>
            <person name="Futagami T."/>
            <person name="Toyoda A."/>
            <person name="Takaki Y."/>
            <person name="Nishi S."/>
            <person name="Hori S."/>
            <person name="Arai W."/>
            <person name="Tsubouchi T."/>
            <person name="Morono Y."/>
            <person name="Uchiyama I."/>
            <person name="Ito T."/>
            <person name="Fujiyama A."/>
            <person name="Inagaki F."/>
            <person name="Takami H."/>
        </authorList>
    </citation>
    <scope>NUCLEOTIDE SEQUENCE</scope>
    <source>
        <strain evidence="1">Expedition CK06-06</strain>
    </source>
</reference>
<proteinExistence type="predicted"/>
<evidence type="ECO:0000313" key="1">
    <source>
        <dbReference type="EMBL" id="GAF74582.1"/>
    </source>
</evidence>
<protein>
    <submittedName>
        <fullName evidence="1">Uncharacterized protein</fullName>
    </submittedName>
</protein>
<comment type="caution">
    <text evidence="1">The sequence shown here is derived from an EMBL/GenBank/DDBJ whole genome shotgun (WGS) entry which is preliminary data.</text>
</comment>
<organism evidence="1">
    <name type="scientific">marine sediment metagenome</name>
    <dbReference type="NCBI Taxonomy" id="412755"/>
    <lineage>
        <taxon>unclassified sequences</taxon>
        <taxon>metagenomes</taxon>
        <taxon>ecological metagenomes</taxon>
    </lineage>
</organism>